<feature type="region of interest" description="Disordered" evidence="1">
    <location>
        <begin position="388"/>
        <end position="419"/>
    </location>
</feature>
<feature type="non-terminal residue" evidence="2">
    <location>
        <position position="1"/>
    </location>
</feature>
<feature type="compositionally biased region" description="Low complexity" evidence="1">
    <location>
        <begin position="183"/>
        <end position="196"/>
    </location>
</feature>
<evidence type="ECO:0000313" key="3">
    <source>
        <dbReference type="Proteomes" id="UP000266841"/>
    </source>
</evidence>
<feature type="region of interest" description="Disordered" evidence="1">
    <location>
        <begin position="1"/>
        <end position="28"/>
    </location>
</feature>
<evidence type="ECO:0000256" key="1">
    <source>
        <dbReference type="SAM" id="MobiDB-lite"/>
    </source>
</evidence>
<feature type="compositionally biased region" description="Basic and acidic residues" evidence="1">
    <location>
        <begin position="1"/>
        <end position="18"/>
    </location>
</feature>
<gene>
    <name evidence="2" type="ORF">THAOC_06102</name>
</gene>
<proteinExistence type="predicted"/>
<dbReference type="Proteomes" id="UP000266841">
    <property type="component" value="Unassembled WGS sequence"/>
</dbReference>
<feature type="compositionally biased region" description="Basic residues" evidence="1">
    <location>
        <begin position="197"/>
        <end position="219"/>
    </location>
</feature>
<keyword evidence="3" id="KW-1185">Reference proteome</keyword>
<feature type="region of interest" description="Disordered" evidence="1">
    <location>
        <begin position="264"/>
        <end position="294"/>
    </location>
</feature>
<feature type="region of interest" description="Disordered" evidence="1">
    <location>
        <begin position="103"/>
        <end position="251"/>
    </location>
</feature>
<feature type="compositionally biased region" description="Basic and acidic residues" evidence="1">
    <location>
        <begin position="148"/>
        <end position="181"/>
    </location>
</feature>
<feature type="compositionally biased region" description="Basic and acidic residues" evidence="1">
    <location>
        <begin position="220"/>
        <end position="251"/>
    </location>
</feature>
<dbReference type="AlphaFoldDB" id="K0TM35"/>
<comment type="caution">
    <text evidence="2">The sequence shown here is derived from an EMBL/GenBank/DDBJ whole genome shotgun (WGS) entry which is preliminary data.</text>
</comment>
<protein>
    <submittedName>
        <fullName evidence="2">Uncharacterized protein</fullName>
    </submittedName>
</protein>
<name>K0TM35_THAOC</name>
<dbReference type="EMBL" id="AGNL01005951">
    <property type="protein sequence ID" value="EJK72372.1"/>
    <property type="molecule type" value="Genomic_DNA"/>
</dbReference>
<accession>K0TM35</accession>
<organism evidence="2 3">
    <name type="scientific">Thalassiosira oceanica</name>
    <name type="common">Marine diatom</name>
    <dbReference type="NCBI Taxonomy" id="159749"/>
    <lineage>
        <taxon>Eukaryota</taxon>
        <taxon>Sar</taxon>
        <taxon>Stramenopiles</taxon>
        <taxon>Ochrophyta</taxon>
        <taxon>Bacillariophyta</taxon>
        <taxon>Coscinodiscophyceae</taxon>
        <taxon>Thalassiosirophycidae</taxon>
        <taxon>Thalassiosirales</taxon>
        <taxon>Thalassiosiraceae</taxon>
        <taxon>Thalassiosira</taxon>
    </lineage>
</organism>
<evidence type="ECO:0000313" key="2">
    <source>
        <dbReference type="EMBL" id="EJK72372.1"/>
    </source>
</evidence>
<feature type="compositionally biased region" description="Low complexity" evidence="1">
    <location>
        <begin position="410"/>
        <end position="419"/>
    </location>
</feature>
<sequence length="439" mass="46955">PGRDRRPGTGEDVHRDDADPAPGGRLQSRARNLRAACFPVRHGRLDGCQLRHDIGCDPTDRGEDTIAQLQSGRLPGEHCEAGQEGRKDRVALPRIVRRDARVRTGVSGVDEGPDRAGPRAEQGGELLADGGGAPRVERRRQGLAAERQPPRRRERGADRLLARLGRDGSRGGTRREGRRQADGGPAVPGRGPAAGRPRGRRVHEHAGRHHARERRVRGRPAREPRAARGEGRVRVPGRRERDLGALDGHGRHVLGEGHVAAAEEDAEGAAAVAGPGRDGQEPALGDVDDHGRRDGRREAICDESIRERSVCSGTAPARQPVPLRQSSRHVRCRHEGKFERIRSVGVQHIAEGGIVTINQGVIGKSIRILLKLKGGSSDSIQGRLGLGNVHVRPRGRAATSTPPPPPASPSPASRLSNSALPCGPRAVVARRAASVSVIV</sequence>
<reference evidence="2 3" key="1">
    <citation type="journal article" date="2012" name="Genome Biol.">
        <title>Genome and low-iron response of an oceanic diatom adapted to chronic iron limitation.</title>
        <authorList>
            <person name="Lommer M."/>
            <person name="Specht M."/>
            <person name="Roy A.S."/>
            <person name="Kraemer L."/>
            <person name="Andreson R."/>
            <person name="Gutowska M.A."/>
            <person name="Wolf J."/>
            <person name="Bergner S.V."/>
            <person name="Schilhabel M.B."/>
            <person name="Klostermeier U.C."/>
            <person name="Beiko R.G."/>
            <person name="Rosenstiel P."/>
            <person name="Hippler M."/>
            <person name="Laroche J."/>
        </authorList>
    </citation>
    <scope>NUCLEOTIDE SEQUENCE [LARGE SCALE GENOMIC DNA]</scope>
    <source>
        <strain evidence="2 3">CCMP1005</strain>
    </source>
</reference>